<sequence length="276" mass="29023">MSLRQLPKIQALQIDGLTWEAPVSALAKWPAEIRAADTEGESIINIYGVIGADFWGDGITAASVAATLRQIGNKPVTVSINSPGGDMFEGIAIYNLLRQHPAEVTVKIVGYAASAASVIAMAGDNVLIARSGFLMIHNAWVCACGDRHYFTEIAAMLEPFDAAMADVYASRSGQDKDAIAAMMDAETWIGGVAAIEQGFADDYLPADQVTAEPEEAAAQSAARRLDLVLAKAGLPRSERRSLMKDFRGTPGAAASAMPGAGDLVADLRSVIATLKS</sequence>
<protein>
    <recommendedName>
        <fullName evidence="6">ATP-dependent Clp protease proteolytic subunit</fullName>
    </recommendedName>
</protein>
<dbReference type="GO" id="GO:0004176">
    <property type="term" value="F:ATP-dependent peptidase activity"/>
    <property type="evidence" value="ECO:0007669"/>
    <property type="project" value="InterPro"/>
</dbReference>
<reference evidence="7 8" key="1">
    <citation type="journal article" date="2012" name="J. Bacteriol.">
        <title>Genome Sequence of Oceanibaculum indicum Type Strain P24.</title>
        <authorList>
            <person name="Lai Q."/>
            <person name="Shao Z."/>
        </authorList>
    </citation>
    <scope>NUCLEOTIDE SEQUENCE [LARGE SCALE GENOMIC DNA]</scope>
    <source>
        <strain evidence="7 8">P24</strain>
    </source>
</reference>
<dbReference type="Pfam" id="PF00574">
    <property type="entry name" value="CLP_protease"/>
    <property type="match status" value="1"/>
</dbReference>
<dbReference type="InterPro" id="IPR029045">
    <property type="entry name" value="ClpP/crotonase-like_dom_sf"/>
</dbReference>
<dbReference type="RefSeq" id="WP_008946041.1">
    <property type="nucleotide sequence ID" value="NZ_AMRL01000034.1"/>
</dbReference>
<organism evidence="7 8">
    <name type="scientific">Oceanibaculum indicum P24</name>
    <dbReference type="NCBI Taxonomy" id="1207063"/>
    <lineage>
        <taxon>Bacteria</taxon>
        <taxon>Pseudomonadati</taxon>
        <taxon>Pseudomonadota</taxon>
        <taxon>Alphaproteobacteria</taxon>
        <taxon>Rhodospirillales</taxon>
        <taxon>Oceanibaculaceae</taxon>
        <taxon>Oceanibaculum</taxon>
    </lineage>
</organism>
<dbReference type="GO" id="GO:0051117">
    <property type="term" value="F:ATPase binding"/>
    <property type="evidence" value="ECO:0007669"/>
    <property type="project" value="TreeGrafter"/>
</dbReference>
<keyword evidence="3" id="KW-0645">Protease</keyword>
<gene>
    <name evidence="7" type="ORF">P24_17197</name>
</gene>
<evidence type="ECO:0000256" key="4">
    <source>
        <dbReference type="ARBA" id="ARBA00022801"/>
    </source>
</evidence>
<evidence type="ECO:0000256" key="2">
    <source>
        <dbReference type="ARBA" id="ARBA00022490"/>
    </source>
</evidence>
<dbReference type="NCBIfam" id="NF045542">
    <property type="entry name" value="Clp_rel_HeadMat"/>
    <property type="match status" value="1"/>
</dbReference>
<comment type="similarity">
    <text evidence="1 6">Belongs to the peptidase S14 family.</text>
</comment>
<proteinExistence type="inferred from homology"/>
<dbReference type="AlphaFoldDB" id="K2JDT6"/>
<dbReference type="InterPro" id="IPR023562">
    <property type="entry name" value="ClpP/TepA"/>
</dbReference>
<dbReference type="Proteomes" id="UP000006746">
    <property type="component" value="Unassembled WGS sequence"/>
</dbReference>
<dbReference type="GO" id="GO:0009368">
    <property type="term" value="C:endopeptidase Clp complex"/>
    <property type="evidence" value="ECO:0007669"/>
    <property type="project" value="TreeGrafter"/>
</dbReference>
<dbReference type="PRINTS" id="PR00127">
    <property type="entry name" value="CLPPROTEASEP"/>
</dbReference>
<evidence type="ECO:0000256" key="1">
    <source>
        <dbReference type="ARBA" id="ARBA00007039"/>
    </source>
</evidence>
<evidence type="ECO:0000256" key="6">
    <source>
        <dbReference type="RuleBase" id="RU003567"/>
    </source>
</evidence>
<evidence type="ECO:0000256" key="5">
    <source>
        <dbReference type="ARBA" id="ARBA00022825"/>
    </source>
</evidence>
<dbReference type="GO" id="GO:0006515">
    <property type="term" value="P:protein quality control for misfolded or incompletely synthesized proteins"/>
    <property type="evidence" value="ECO:0007669"/>
    <property type="project" value="TreeGrafter"/>
</dbReference>
<dbReference type="CDD" id="cd07016">
    <property type="entry name" value="S14_ClpP_1"/>
    <property type="match status" value="1"/>
</dbReference>
<accession>K2JDT6</accession>
<keyword evidence="5" id="KW-0720">Serine protease</keyword>
<comment type="caution">
    <text evidence="7">The sequence shown here is derived from an EMBL/GenBank/DDBJ whole genome shotgun (WGS) entry which is preliminary data.</text>
</comment>
<dbReference type="EMBL" id="AMRL01000034">
    <property type="protein sequence ID" value="EKE68699.1"/>
    <property type="molecule type" value="Genomic_DNA"/>
</dbReference>
<evidence type="ECO:0000313" key="8">
    <source>
        <dbReference type="Proteomes" id="UP000006746"/>
    </source>
</evidence>
<dbReference type="GO" id="GO:0004252">
    <property type="term" value="F:serine-type endopeptidase activity"/>
    <property type="evidence" value="ECO:0007669"/>
    <property type="project" value="InterPro"/>
</dbReference>
<dbReference type="PANTHER" id="PTHR10381">
    <property type="entry name" value="ATP-DEPENDENT CLP PROTEASE PROTEOLYTIC SUBUNIT"/>
    <property type="match status" value="1"/>
</dbReference>
<dbReference type="InterPro" id="IPR001907">
    <property type="entry name" value="ClpP"/>
</dbReference>
<evidence type="ECO:0000256" key="3">
    <source>
        <dbReference type="ARBA" id="ARBA00022670"/>
    </source>
</evidence>
<dbReference type="eggNOG" id="COG0740">
    <property type="taxonomic scope" value="Bacteria"/>
</dbReference>
<name>K2JDT6_9PROT</name>
<keyword evidence="2" id="KW-0963">Cytoplasm</keyword>
<keyword evidence="4" id="KW-0378">Hydrolase</keyword>
<keyword evidence="8" id="KW-1185">Reference proteome</keyword>
<evidence type="ECO:0000313" key="7">
    <source>
        <dbReference type="EMBL" id="EKE68699.1"/>
    </source>
</evidence>
<dbReference type="STRING" id="1207063.P24_17197"/>
<dbReference type="PANTHER" id="PTHR10381:SF70">
    <property type="entry name" value="ATP-DEPENDENT CLP PROTEASE PROTEOLYTIC SUBUNIT"/>
    <property type="match status" value="1"/>
</dbReference>
<dbReference type="SUPFAM" id="SSF52096">
    <property type="entry name" value="ClpP/crotonase"/>
    <property type="match status" value="1"/>
</dbReference>
<dbReference type="Gene3D" id="3.90.226.10">
    <property type="entry name" value="2-enoyl-CoA Hydratase, Chain A, domain 1"/>
    <property type="match status" value="1"/>
</dbReference>
<dbReference type="PATRIC" id="fig|1207063.3.peg.3462"/>